<dbReference type="InterPro" id="IPR012340">
    <property type="entry name" value="NA-bd_OB-fold"/>
</dbReference>
<dbReference type="PANTHER" id="PTHR11061:SF30">
    <property type="entry name" value="TRNA (URACIL(54)-C(5))-METHYLTRANSFERASE"/>
    <property type="match status" value="1"/>
</dbReference>
<dbReference type="GO" id="GO:0070475">
    <property type="term" value="P:rRNA base methylation"/>
    <property type="evidence" value="ECO:0007669"/>
    <property type="project" value="TreeGrafter"/>
</dbReference>
<feature type="binding site" evidence="4">
    <location>
        <position position="289"/>
    </location>
    <ligand>
        <name>S-adenosyl-L-methionine</name>
        <dbReference type="ChEBI" id="CHEBI:59789"/>
    </ligand>
</feature>
<dbReference type="RefSeq" id="WP_249333063.1">
    <property type="nucleotide sequence ID" value="NZ_JACRSY010000017.1"/>
</dbReference>
<evidence type="ECO:0000256" key="3">
    <source>
        <dbReference type="ARBA" id="ARBA00022691"/>
    </source>
</evidence>
<name>A0A926EJK9_9FIRM</name>
<feature type="binding site" evidence="4">
    <location>
        <position position="339"/>
    </location>
    <ligand>
        <name>S-adenosyl-L-methionine</name>
        <dbReference type="ChEBI" id="CHEBI:59789"/>
    </ligand>
</feature>
<dbReference type="PROSITE" id="PS01231">
    <property type="entry name" value="TRMA_2"/>
    <property type="match status" value="1"/>
</dbReference>
<feature type="binding site" evidence="4">
    <location>
        <position position="318"/>
    </location>
    <ligand>
        <name>S-adenosyl-L-methionine</name>
        <dbReference type="ChEBI" id="CHEBI:59789"/>
    </ligand>
</feature>
<dbReference type="GO" id="GO:0070041">
    <property type="term" value="F:rRNA (uridine-C5-)-methyltransferase activity"/>
    <property type="evidence" value="ECO:0007669"/>
    <property type="project" value="TreeGrafter"/>
</dbReference>
<keyword evidence="8" id="KW-1185">Reference proteome</keyword>
<dbReference type="AlphaFoldDB" id="A0A926EJK9"/>
<dbReference type="InterPro" id="IPR029063">
    <property type="entry name" value="SAM-dependent_MTases_sf"/>
</dbReference>
<dbReference type="NCBIfam" id="TIGR00479">
    <property type="entry name" value="rumA"/>
    <property type="match status" value="1"/>
</dbReference>
<comment type="similarity">
    <text evidence="4">Belongs to the class I-like SAM-binding methyltransferase superfamily. RNA M5U methyltransferase family.</text>
</comment>
<dbReference type="InterPro" id="IPR030390">
    <property type="entry name" value="MeTrfase_TrmA_AS"/>
</dbReference>
<dbReference type="Pfam" id="PF05958">
    <property type="entry name" value="tRNA_U5-meth_tr"/>
    <property type="match status" value="1"/>
</dbReference>
<dbReference type="PANTHER" id="PTHR11061">
    <property type="entry name" value="RNA M5U METHYLTRANSFERASE"/>
    <property type="match status" value="1"/>
</dbReference>
<dbReference type="PROSITE" id="PS01230">
    <property type="entry name" value="TRMA_1"/>
    <property type="match status" value="1"/>
</dbReference>
<sequence>MAKKNEIIDGLIEKVKFPNKGIMYIEEERIPVIVPDTFPGQKVRVRLQRKRKGTWEGRALEHLENPAHFVKPSCEYFGLCGGCAMQHLSYENQLEHKHEQVQTLLQNAGVTGYEDMGILGSPSEWAYRNKMEFSFGDACKDGPMTLGMHRKNSTFDIITVDGCKIVDEDFNMILRFVLRYAQSFNLSFYKKKIHEGFLRYLIVRRSETTGDLLINIVTTTQRDFDFTELANYLVDLGTKGKIAGILHTYSDTLADAVKPDSTRVLYGKDAFTETILGLQFNISPYSFFQTNTKGAELLYKTALDMPQDITSKVVFDLYSGTGTIAQIMATKAKEVYGIEIVEEAVEKAKENAKLNDLTNCHFVAGDVLKEVENFHVKPELIVLDPPREGIHPKAIDKIIGFDAKELLYISCKPTSLARDLPVFEQSGYKVEKVCCVDMFPHTHHVETIAYLVKEN</sequence>
<evidence type="ECO:0000313" key="8">
    <source>
        <dbReference type="Proteomes" id="UP000655830"/>
    </source>
</evidence>
<dbReference type="InterPro" id="IPR030391">
    <property type="entry name" value="MeTrfase_TrmA_CS"/>
</dbReference>
<dbReference type="Gene3D" id="2.40.50.1070">
    <property type="match status" value="1"/>
</dbReference>
<dbReference type="InterPro" id="IPR002792">
    <property type="entry name" value="TRAM_dom"/>
</dbReference>
<evidence type="ECO:0000256" key="1">
    <source>
        <dbReference type="ARBA" id="ARBA00022603"/>
    </source>
</evidence>
<evidence type="ECO:0000256" key="2">
    <source>
        <dbReference type="ARBA" id="ARBA00022679"/>
    </source>
</evidence>
<proteinExistence type="inferred from homology"/>
<dbReference type="PROSITE" id="PS51687">
    <property type="entry name" value="SAM_MT_RNA_M5U"/>
    <property type="match status" value="1"/>
</dbReference>
<dbReference type="FunFam" id="3.40.50.150:FF:000009">
    <property type="entry name" value="23S rRNA (Uracil(1939)-C(5))-methyltransferase RlmD"/>
    <property type="match status" value="1"/>
</dbReference>
<feature type="binding site" evidence="4">
    <location>
        <position position="384"/>
    </location>
    <ligand>
        <name>S-adenosyl-L-methionine</name>
        <dbReference type="ChEBI" id="CHEBI:59789"/>
    </ligand>
</feature>
<dbReference type="CDD" id="cd02440">
    <property type="entry name" value="AdoMet_MTases"/>
    <property type="match status" value="1"/>
</dbReference>
<protein>
    <submittedName>
        <fullName evidence="7">23S rRNA (Uracil(1939)-C(5))-methyltransferase RlmD</fullName>
        <ecNumber evidence="7">2.1.1.190</ecNumber>
    </submittedName>
</protein>
<dbReference type="EMBL" id="JACRSY010000017">
    <property type="protein sequence ID" value="MBC8580195.1"/>
    <property type="molecule type" value="Genomic_DNA"/>
</dbReference>
<dbReference type="PROSITE" id="PS50926">
    <property type="entry name" value="TRAM"/>
    <property type="match status" value="1"/>
</dbReference>
<keyword evidence="2 4" id="KW-0808">Transferase</keyword>
<dbReference type="Gene3D" id="2.40.50.140">
    <property type="entry name" value="Nucleic acid-binding proteins"/>
    <property type="match status" value="1"/>
</dbReference>
<evidence type="ECO:0000259" key="6">
    <source>
        <dbReference type="PROSITE" id="PS50926"/>
    </source>
</evidence>
<gene>
    <name evidence="7" type="primary">rlmD</name>
    <name evidence="7" type="ORF">H8718_11735</name>
</gene>
<keyword evidence="1 4" id="KW-0489">Methyltransferase</keyword>
<keyword evidence="3 4" id="KW-0949">S-adenosyl-L-methionine</keyword>
<evidence type="ECO:0000256" key="4">
    <source>
        <dbReference type="PROSITE-ProRule" id="PRU01024"/>
    </source>
</evidence>
<evidence type="ECO:0000313" key="7">
    <source>
        <dbReference type="EMBL" id="MBC8580195.1"/>
    </source>
</evidence>
<reference evidence="7" key="1">
    <citation type="submission" date="2020-08" db="EMBL/GenBank/DDBJ databases">
        <title>Genome public.</title>
        <authorList>
            <person name="Liu C."/>
            <person name="Sun Q."/>
        </authorList>
    </citation>
    <scope>NUCLEOTIDE SEQUENCE</scope>
    <source>
        <strain evidence="7">NSJ-12</strain>
    </source>
</reference>
<feature type="active site" description="Nucleophile" evidence="4">
    <location>
        <position position="411"/>
    </location>
</feature>
<dbReference type="Gene3D" id="3.40.50.150">
    <property type="entry name" value="Vaccinia Virus protein VP39"/>
    <property type="match status" value="1"/>
</dbReference>
<dbReference type="InterPro" id="IPR010280">
    <property type="entry name" value="U5_MeTrfase_fam"/>
</dbReference>
<dbReference type="SUPFAM" id="SSF50249">
    <property type="entry name" value="Nucleic acid-binding proteins"/>
    <property type="match status" value="1"/>
</dbReference>
<accession>A0A926EJK9</accession>
<dbReference type="SUPFAM" id="SSF53335">
    <property type="entry name" value="S-adenosyl-L-methionine-dependent methyltransferases"/>
    <property type="match status" value="1"/>
</dbReference>
<feature type="domain" description="TRAM" evidence="6">
    <location>
        <begin position="1"/>
        <end position="61"/>
    </location>
</feature>
<dbReference type="EC" id="2.1.1.190" evidence="7"/>
<feature type="active site" evidence="5">
    <location>
        <position position="411"/>
    </location>
</feature>
<dbReference type="Proteomes" id="UP000655830">
    <property type="component" value="Unassembled WGS sequence"/>
</dbReference>
<evidence type="ECO:0000256" key="5">
    <source>
        <dbReference type="PROSITE-ProRule" id="PRU10015"/>
    </source>
</evidence>
<comment type="caution">
    <text evidence="7">The sequence shown here is derived from an EMBL/GenBank/DDBJ whole genome shotgun (WGS) entry which is preliminary data.</text>
</comment>
<organism evidence="7 8">
    <name type="scientific">Zhenhengia yiwuensis</name>
    <dbReference type="NCBI Taxonomy" id="2763666"/>
    <lineage>
        <taxon>Bacteria</taxon>
        <taxon>Bacillati</taxon>
        <taxon>Bacillota</taxon>
        <taxon>Clostridia</taxon>
        <taxon>Lachnospirales</taxon>
        <taxon>Lachnospiraceae</taxon>
        <taxon>Zhenhengia</taxon>
    </lineage>
</organism>